<gene>
    <name evidence="3" type="ORF">WY13_01774</name>
</gene>
<name>A0A168Q318_9CLOT</name>
<organism evidence="3 4">
    <name type="scientific">Clostridium ljungdahlii</name>
    <dbReference type="NCBI Taxonomy" id="1538"/>
    <lineage>
        <taxon>Bacteria</taxon>
        <taxon>Bacillati</taxon>
        <taxon>Bacillota</taxon>
        <taxon>Clostridia</taxon>
        <taxon>Eubacteriales</taxon>
        <taxon>Clostridiaceae</taxon>
        <taxon>Clostridium</taxon>
    </lineage>
</organism>
<protein>
    <submittedName>
        <fullName evidence="3">Uncharacterized protein</fullName>
    </submittedName>
</protein>
<feature type="coiled-coil region" evidence="1">
    <location>
        <begin position="143"/>
        <end position="177"/>
    </location>
</feature>
<keyword evidence="2" id="KW-0472">Membrane</keyword>
<comment type="caution">
    <text evidence="3">The sequence shown here is derived from an EMBL/GenBank/DDBJ whole genome shotgun (WGS) entry which is preliminary data.</text>
</comment>
<keyword evidence="1" id="KW-0175">Coiled coil</keyword>
<sequence>MISVNDIVAIGGVLVGVIGGIFGLTPYLKKRNINVDKVLSTTEQVLTAAEPLIKISETLPALKPAGSLIDWIEQKAKAGVKAAEQLYHSGILKTDEDRFKAAQNTVYAALKEINVEPTMNQRKLISDFIQEAVNDLGHAIPTETEKNAQIQKAQQDLAEVQKENEKLKQKLANIQNTVTPVQKADTAAEGNVS</sequence>
<evidence type="ECO:0000313" key="3">
    <source>
        <dbReference type="EMBL" id="OAA88579.1"/>
    </source>
</evidence>
<evidence type="ECO:0000256" key="1">
    <source>
        <dbReference type="SAM" id="Coils"/>
    </source>
</evidence>
<dbReference type="OrthoDB" id="1898984at2"/>
<evidence type="ECO:0000256" key="2">
    <source>
        <dbReference type="SAM" id="Phobius"/>
    </source>
</evidence>
<proteinExistence type="predicted"/>
<dbReference type="AlphaFoldDB" id="A0A168Q318"/>
<accession>A0A168Q318</accession>
<feature type="transmembrane region" description="Helical" evidence="2">
    <location>
        <begin position="6"/>
        <end position="28"/>
    </location>
</feature>
<reference evidence="3 4" key="1">
    <citation type="journal article" date="2015" name="Biotechnol. Bioeng.">
        <title>Genome sequence and phenotypic characterization of Caulobacter segnis.</title>
        <authorList>
            <person name="Patel S."/>
            <person name="Fletcher B."/>
            <person name="Scott D.C."/>
            <person name="Ely B."/>
        </authorList>
    </citation>
    <scope>NUCLEOTIDE SEQUENCE [LARGE SCALE GENOMIC DNA]</scope>
    <source>
        <strain evidence="3 4">ERI-2</strain>
    </source>
</reference>
<evidence type="ECO:0000313" key="4">
    <source>
        <dbReference type="Proteomes" id="UP000077407"/>
    </source>
</evidence>
<dbReference type="EMBL" id="LITT01000016">
    <property type="protein sequence ID" value="OAA88579.1"/>
    <property type="molecule type" value="Genomic_DNA"/>
</dbReference>
<dbReference type="Proteomes" id="UP000077407">
    <property type="component" value="Unassembled WGS sequence"/>
</dbReference>
<dbReference type="PATRIC" id="fig|1538.10.peg.2221"/>
<dbReference type="RefSeq" id="WP_063555279.1">
    <property type="nucleotide sequence ID" value="NZ_LITT01000016.1"/>
</dbReference>
<keyword evidence="2" id="KW-1133">Transmembrane helix</keyword>
<keyword evidence="2" id="KW-0812">Transmembrane</keyword>